<dbReference type="VEuPathDB" id="FungiDB:SMAC_09663"/>
<feature type="region of interest" description="Disordered" evidence="1">
    <location>
        <begin position="102"/>
        <end position="122"/>
    </location>
</feature>
<organism evidence="2 3">
    <name type="scientific">Sordaria macrospora</name>
    <dbReference type="NCBI Taxonomy" id="5147"/>
    <lineage>
        <taxon>Eukaryota</taxon>
        <taxon>Fungi</taxon>
        <taxon>Dikarya</taxon>
        <taxon>Ascomycota</taxon>
        <taxon>Pezizomycotina</taxon>
        <taxon>Sordariomycetes</taxon>
        <taxon>Sordariomycetidae</taxon>
        <taxon>Sordariales</taxon>
        <taxon>Sordariaceae</taxon>
        <taxon>Sordaria</taxon>
    </lineage>
</organism>
<proteinExistence type="predicted"/>
<gene>
    <name evidence="2" type="ORF">SMACR_09663</name>
</gene>
<accession>A0A8S8ZBZ8</accession>
<sequence length="122" mass="13696">MSDYGDDDYGYDDYDDYNLMTMMTTTALMITMEAEEWPGFAVFEEVEDGHVEHTGYAELVSELEYTHSDDGYPSDHDGVEVPSYGVLSGVPTYIRGHDDHFVSRSQSVGNPYSADRGLMVEP</sequence>
<dbReference type="EMBL" id="NMPR01000341">
    <property type="protein sequence ID" value="KAA8622057.1"/>
    <property type="molecule type" value="Genomic_DNA"/>
</dbReference>
<protein>
    <submittedName>
        <fullName evidence="2">Uncharacterized protein</fullName>
    </submittedName>
</protein>
<reference evidence="2 3" key="1">
    <citation type="submission" date="2017-07" db="EMBL/GenBank/DDBJ databases">
        <title>Genome sequence of the Sordaria macrospora wild type strain R19027.</title>
        <authorList>
            <person name="Nowrousian M."/>
            <person name="Teichert I."/>
            <person name="Kueck U."/>
        </authorList>
    </citation>
    <scope>NUCLEOTIDE SEQUENCE [LARGE SCALE GENOMIC DNA]</scope>
    <source>
        <strain evidence="2 3">R19027</strain>
        <tissue evidence="2">Mycelium</tissue>
    </source>
</reference>
<evidence type="ECO:0000313" key="2">
    <source>
        <dbReference type="EMBL" id="KAA8622057.1"/>
    </source>
</evidence>
<evidence type="ECO:0000256" key="1">
    <source>
        <dbReference type="SAM" id="MobiDB-lite"/>
    </source>
</evidence>
<evidence type="ECO:0000313" key="3">
    <source>
        <dbReference type="Proteomes" id="UP000433876"/>
    </source>
</evidence>
<dbReference type="OMA" id="ALMITME"/>
<comment type="caution">
    <text evidence="2">The sequence shown here is derived from an EMBL/GenBank/DDBJ whole genome shotgun (WGS) entry which is preliminary data.</text>
</comment>
<name>A0A8S8ZBZ8_SORMA</name>
<dbReference type="AlphaFoldDB" id="A0A8S8ZBZ8"/>
<dbReference type="Proteomes" id="UP000433876">
    <property type="component" value="Unassembled WGS sequence"/>
</dbReference>